<evidence type="ECO:0000256" key="5">
    <source>
        <dbReference type="ARBA" id="ARBA00023242"/>
    </source>
</evidence>
<evidence type="ECO:0000256" key="4">
    <source>
        <dbReference type="ARBA" id="ARBA00023163"/>
    </source>
</evidence>
<feature type="compositionally biased region" description="Polar residues" evidence="6">
    <location>
        <begin position="72"/>
        <end position="103"/>
    </location>
</feature>
<dbReference type="CDD" id="cd12148">
    <property type="entry name" value="fungal_TF_MHR"/>
    <property type="match status" value="1"/>
</dbReference>
<evidence type="ECO:0000313" key="8">
    <source>
        <dbReference type="EMBL" id="POR36847.1"/>
    </source>
</evidence>
<sequence>MSSCATCERRMTSTSRPGHRTRDPAIDASATNSGVAGSCSYPGDALDGRSRSRRTPIYPADASPDAYGDPGSSFQSANDSASNNLESSDFDPSSATEFSSTDQPLDPLLLGVQGYSPVYEGGSFSMLPQSFATGVQMDFRGRGFDWLDFDVPSIDPNMNRDPAVEAGMPASASACVSPPPGAFTPTLPTIHPRPNVLPWPFEQGQVAKAPRFPLPRLHEVLPKPLAGTGSQTSATDSLVRLLSCQRLPPPHELVNSNMSSGVELLRQLIGVYFSGFQIVQPIVHAPTWTMTECPTVLLAAMVCIGSALSDEPNALELSDSISDFCASMITWLGVSDNSNYSDVSYLAALCLHQIYSLGSGNRQLYQNADRTRGVLVGSLRGLGLLNSRLNLHQEALEDTGPATNDPAILRNEWTSWASRERDLRIAWASFEYDCSLCTLTNRRGAVDLSELPSRLPCADSLWEAPFAYAWAALKSRSPSRAQGATLSSVLGAAMSGKPLTEQVSMWGKRLCTQIIGRLLWDLKQLETLSTPEYFGLSSLFKGHQQSKASLLRGLDSLLVSMTEPSSTSDLVSYNISSLLCHYSHLYAADDIMDIIIYIVRNVVSQGPCGDKHLDLARQRLTSAIKSDLKRARKLLWHAGQIVAVANEYLVSAPCEIMRLFMAYIFIVAYVKYCPRSEETGLGVQVRLDIPNRHADHRKAVAEWIHRGGPAQIGCADDIYNDGSTAEITKDAQSMFQRLRSWGLAEKFAKILQCFENNER</sequence>
<dbReference type="PANTHER" id="PTHR47660">
    <property type="entry name" value="TRANSCRIPTION FACTOR WITH C2H2 AND ZN(2)-CYS(6) DNA BINDING DOMAIN (EUROFUNG)-RELATED-RELATED"/>
    <property type="match status" value="1"/>
</dbReference>
<evidence type="ECO:0000259" key="7">
    <source>
        <dbReference type="Pfam" id="PF04082"/>
    </source>
</evidence>
<feature type="region of interest" description="Disordered" evidence="6">
    <location>
        <begin position="1"/>
        <end position="105"/>
    </location>
</feature>
<proteinExistence type="predicted"/>
<reference evidence="8 9" key="1">
    <citation type="submission" date="2018-01" db="EMBL/GenBank/DDBJ databases">
        <title>Harnessing the power of phylogenomics to disentangle the directionality and signatures of interkingdom host jumping in the parasitic fungal genus Tolypocladium.</title>
        <authorList>
            <person name="Quandt C.A."/>
            <person name="Patterson W."/>
            <person name="Spatafora J.W."/>
        </authorList>
    </citation>
    <scope>NUCLEOTIDE SEQUENCE [LARGE SCALE GENOMIC DNA]</scope>
    <source>
        <strain evidence="8 9">NRBC 100945</strain>
    </source>
</reference>
<keyword evidence="5" id="KW-0539">Nucleus</keyword>
<evidence type="ECO:0000313" key="9">
    <source>
        <dbReference type="Proteomes" id="UP000237481"/>
    </source>
</evidence>
<name>A0A2S4L376_9HYPO</name>
<gene>
    <name evidence="8" type="ORF">TPAR_02949</name>
</gene>
<dbReference type="Proteomes" id="UP000237481">
    <property type="component" value="Unassembled WGS sequence"/>
</dbReference>
<evidence type="ECO:0000256" key="2">
    <source>
        <dbReference type="ARBA" id="ARBA00022833"/>
    </source>
</evidence>
<evidence type="ECO:0000256" key="1">
    <source>
        <dbReference type="ARBA" id="ARBA00022723"/>
    </source>
</evidence>
<keyword evidence="4" id="KW-0804">Transcription</keyword>
<dbReference type="GO" id="GO:0008270">
    <property type="term" value="F:zinc ion binding"/>
    <property type="evidence" value="ECO:0007669"/>
    <property type="project" value="InterPro"/>
</dbReference>
<organism evidence="8 9">
    <name type="scientific">Tolypocladium paradoxum</name>
    <dbReference type="NCBI Taxonomy" id="94208"/>
    <lineage>
        <taxon>Eukaryota</taxon>
        <taxon>Fungi</taxon>
        <taxon>Dikarya</taxon>
        <taxon>Ascomycota</taxon>
        <taxon>Pezizomycotina</taxon>
        <taxon>Sordariomycetes</taxon>
        <taxon>Hypocreomycetidae</taxon>
        <taxon>Hypocreales</taxon>
        <taxon>Ophiocordycipitaceae</taxon>
        <taxon>Tolypocladium</taxon>
    </lineage>
</organism>
<dbReference type="EMBL" id="PKSG01000295">
    <property type="protein sequence ID" value="POR36847.1"/>
    <property type="molecule type" value="Genomic_DNA"/>
</dbReference>
<keyword evidence="9" id="KW-1185">Reference proteome</keyword>
<dbReference type="GO" id="GO:0006351">
    <property type="term" value="P:DNA-templated transcription"/>
    <property type="evidence" value="ECO:0007669"/>
    <property type="project" value="InterPro"/>
</dbReference>
<keyword evidence="3" id="KW-0805">Transcription regulation</keyword>
<keyword evidence="1" id="KW-0479">Metal-binding</keyword>
<dbReference type="OrthoDB" id="1405595at2759"/>
<dbReference type="PANTHER" id="PTHR47660:SF2">
    <property type="entry name" value="TRANSCRIPTION FACTOR WITH C2H2 AND ZN(2)-CYS(6) DNA BINDING DOMAIN (EUROFUNG)"/>
    <property type="match status" value="1"/>
</dbReference>
<dbReference type="STRING" id="94208.A0A2S4L376"/>
<evidence type="ECO:0000256" key="3">
    <source>
        <dbReference type="ARBA" id="ARBA00023015"/>
    </source>
</evidence>
<protein>
    <recommendedName>
        <fullName evidence="7">Xylanolytic transcriptional activator regulatory domain-containing protein</fullName>
    </recommendedName>
</protein>
<feature type="domain" description="Xylanolytic transcriptional activator regulatory" evidence="7">
    <location>
        <begin position="270"/>
        <end position="485"/>
    </location>
</feature>
<dbReference type="GO" id="GO:0003677">
    <property type="term" value="F:DNA binding"/>
    <property type="evidence" value="ECO:0007669"/>
    <property type="project" value="InterPro"/>
</dbReference>
<evidence type="ECO:0000256" key="6">
    <source>
        <dbReference type="SAM" id="MobiDB-lite"/>
    </source>
</evidence>
<comment type="caution">
    <text evidence="8">The sequence shown here is derived from an EMBL/GenBank/DDBJ whole genome shotgun (WGS) entry which is preliminary data.</text>
</comment>
<dbReference type="AlphaFoldDB" id="A0A2S4L376"/>
<keyword evidence="2" id="KW-0862">Zinc</keyword>
<dbReference type="Pfam" id="PF04082">
    <property type="entry name" value="Fungal_trans"/>
    <property type="match status" value="1"/>
</dbReference>
<accession>A0A2S4L376</accession>
<dbReference type="InterPro" id="IPR007219">
    <property type="entry name" value="XnlR_reg_dom"/>
</dbReference>